<sequence>MHFFKIFLAAIVAALTLPAMLMANPAPSGNVFDARDLSDIELRSLHELFDRQAINTTGLIGLLTSLTQSLAGIEQLLSPTGISNINEVVTDLAVLLKAPTTDQTKSLLGTVSNLLGSSEISQLISGLPAILSSVSGLLTPALVTNVTDILSGAHDLLTPTFVSETKGLIADVAPLVNAISQVISALLSAIFRPVLPYI</sequence>
<accession>A0A2J6QQF0</accession>
<dbReference type="OrthoDB" id="6090458at2759"/>
<feature type="chain" id="PRO_5014430722" evidence="1">
    <location>
        <begin position="24"/>
        <end position="198"/>
    </location>
</feature>
<gene>
    <name evidence="2" type="ORF">NA56DRAFT_15582</name>
</gene>
<name>A0A2J6QQF0_9HELO</name>
<evidence type="ECO:0000313" key="3">
    <source>
        <dbReference type="Proteomes" id="UP000235672"/>
    </source>
</evidence>
<proteinExistence type="predicted"/>
<evidence type="ECO:0000256" key="1">
    <source>
        <dbReference type="SAM" id="SignalP"/>
    </source>
</evidence>
<keyword evidence="3" id="KW-1185">Reference proteome</keyword>
<dbReference type="Proteomes" id="UP000235672">
    <property type="component" value="Unassembled WGS sequence"/>
</dbReference>
<feature type="signal peptide" evidence="1">
    <location>
        <begin position="1"/>
        <end position="23"/>
    </location>
</feature>
<reference evidence="2 3" key="1">
    <citation type="submission" date="2016-05" db="EMBL/GenBank/DDBJ databases">
        <title>A degradative enzymes factory behind the ericoid mycorrhizal symbiosis.</title>
        <authorList>
            <consortium name="DOE Joint Genome Institute"/>
            <person name="Martino E."/>
            <person name="Morin E."/>
            <person name="Grelet G."/>
            <person name="Kuo A."/>
            <person name="Kohler A."/>
            <person name="Daghino S."/>
            <person name="Barry K."/>
            <person name="Choi C."/>
            <person name="Cichocki N."/>
            <person name="Clum A."/>
            <person name="Copeland A."/>
            <person name="Hainaut M."/>
            <person name="Haridas S."/>
            <person name="Labutti K."/>
            <person name="Lindquist E."/>
            <person name="Lipzen A."/>
            <person name="Khouja H.-R."/>
            <person name="Murat C."/>
            <person name="Ohm R."/>
            <person name="Olson A."/>
            <person name="Spatafora J."/>
            <person name="Veneault-Fourrey C."/>
            <person name="Henrissat B."/>
            <person name="Grigoriev I."/>
            <person name="Martin F."/>
            <person name="Perotto S."/>
        </authorList>
    </citation>
    <scope>NUCLEOTIDE SEQUENCE [LARGE SCALE GENOMIC DNA]</scope>
    <source>
        <strain evidence="2 3">UAMH 7357</strain>
    </source>
</reference>
<evidence type="ECO:0000313" key="2">
    <source>
        <dbReference type="EMBL" id="PMD28483.1"/>
    </source>
</evidence>
<keyword evidence="1" id="KW-0732">Signal</keyword>
<organism evidence="2 3">
    <name type="scientific">Hyaloscypha hepaticicola</name>
    <dbReference type="NCBI Taxonomy" id="2082293"/>
    <lineage>
        <taxon>Eukaryota</taxon>
        <taxon>Fungi</taxon>
        <taxon>Dikarya</taxon>
        <taxon>Ascomycota</taxon>
        <taxon>Pezizomycotina</taxon>
        <taxon>Leotiomycetes</taxon>
        <taxon>Helotiales</taxon>
        <taxon>Hyaloscyphaceae</taxon>
        <taxon>Hyaloscypha</taxon>
    </lineage>
</organism>
<dbReference type="AlphaFoldDB" id="A0A2J6QQF0"/>
<dbReference type="STRING" id="1745343.A0A2J6QQF0"/>
<protein>
    <submittedName>
        <fullName evidence="2">Uncharacterized protein</fullName>
    </submittedName>
</protein>
<dbReference type="EMBL" id="KZ613464">
    <property type="protein sequence ID" value="PMD28483.1"/>
    <property type="molecule type" value="Genomic_DNA"/>
</dbReference>